<feature type="region of interest" description="Disordered" evidence="1">
    <location>
        <begin position="24"/>
        <end position="60"/>
    </location>
</feature>
<keyword evidence="3" id="KW-1185">Reference proteome</keyword>
<comment type="caution">
    <text evidence="2">The sequence shown here is derived from an EMBL/GenBank/DDBJ whole genome shotgun (WGS) entry which is preliminary data.</text>
</comment>
<organism evidence="2 3">
    <name type="scientific">Plantactinospora siamensis</name>
    <dbReference type="NCBI Taxonomy" id="555372"/>
    <lineage>
        <taxon>Bacteria</taxon>
        <taxon>Bacillati</taxon>
        <taxon>Actinomycetota</taxon>
        <taxon>Actinomycetes</taxon>
        <taxon>Micromonosporales</taxon>
        <taxon>Micromonosporaceae</taxon>
        <taxon>Plantactinospora</taxon>
    </lineage>
</organism>
<evidence type="ECO:0000256" key="1">
    <source>
        <dbReference type="SAM" id="MobiDB-lite"/>
    </source>
</evidence>
<dbReference type="RefSeq" id="WP_377352484.1">
    <property type="nucleotide sequence ID" value="NZ_JBHMEF010000015.1"/>
</dbReference>
<reference evidence="2 3" key="1">
    <citation type="submission" date="2024-09" db="EMBL/GenBank/DDBJ databases">
        <authorList>
            <person name="Sun Q."/>
            <person name="Mori K."/>
        </authorList>
    </citation>
    <scope>NUCLEOTIDE SEQUENCE [LARGE SCALE GENOMIC DNA]</scope>
    <source>
        <strain evidence="2 3">TBRC 2205</strain>
    </source>
</reference>
<protein>
    <submittedName>
        <fullName evidence="2">Uncharacterized protein</fullName>
    </submittedName>
</protein>
<dbReference type="Proteomes" id="UP001589894">
    <property type="component" value="Unassembled WGS sequence"/>
</dbReference>
<gene>
    <name evidence="2" type="ORF">ACFFHU_09060</name>
</gene>
<name>A0ABV6NU59_9ACTN</name>
<accession>A0ABV6NU59</accession>
<evidence type="ECO:0000313" key="3">
    <source>
        <dbReference type="Proteomes" id="UP001589894"/>
    </source>
</evidence>
<dbReference type="EMBL" id="JBHLUE010000005">
    <property type="protein sequence ID" value="MFC0564311.1"/>
    <property type="molecule type" value="Genomic_DNA"/>
</dbReference>
<sequence length="111" mass="12444">MTGANLEAVTRWMTEARWEQAHAVLRSQPPHPTVTDARPTRAAGAPVTGPSIPPGPLGDKPDRYLFDITRIYRTRFTPEHAFTVYRPAPFKTVRGYVYGPDGRLRPATDTR</sequence>
<proteinExistence type="predicted"/>
<evidence type="ECO:0000313" key="2">
    <source>
        <dbReference type="EMBL" id="MFC0564311.1"/>
    </source>
</evidence>